<dbReference type="EMBL" id="JACTVJ010000010">
    <property type="protein sequence ID" value="MBC9715178.1"/>
    <property type="molecule type" value="Genomic_DNA"/>
</dbReference>
<dbReference type="Proteomes" id="UP000642284">
    <property type="component" value="Unassembled WGS sequence"/>
</dbReference>
<dbReference type="SUPFAM" id="SSF54909">
    <property type="entry name" value="Dimeric alpha+beta barrel"/>
    <property type="match status" value="1"/>
</dbReference>
<name>A0ABR7SLE9_9ACTN</name>
<sequence length="118" mass="12948">MPQFVLLVHEDEVAWSAGEQAVRDRIVEQHYAFAEKHRDVLVAGNEFQSTAVSVDVRGGEVAPSPAPAPGVAVPCGYFLVNADDIDHAVRIAEQIPMEFGYVQVRPVQVWEPREAPAV</sequence>
<evidence type="ECO:0008006" key="3">
    <source>
        <dbReference type="Google" id="ProtNLM"/>
    </source>
</evidence>
<organism evidence="1 2">
    <name type="scientific">Streptomyces polyasparticus</name>
    <dbReference type="NCBI Taxonomy" id="2767826"/>
    <lineage>
        <taxon>Bacteria</taxon>
        <taxon>Bacillati</taxon>
        <taxon>Actinomycetota</taxon>
        <taxon>Actinomycetes</taxon>
        <taxon>Kitasatosporales</taxon>
        <taxon>Streptomycetaceae</taxon>
        <taxon>Streptomyces</taxon>
    </lineage>
</organism>
<dbReference type="RefSeq" id="WP_187815616.1">
    <property type="nucleotide sequence ID" value="NZ_JACTVJ010000010.1"/>
</dbReference>
<proteinExistence type="predicted"/>
<reference evidence="1 2" key="1">
    <citation type="submission" date="2020-08" db="EMBL/GenBank/DDBJ databases">
        <title>Genemic of Streptomyces polyaspartic.</title>
        <authorList>
            <person name="Liu W."/>
        </authorList>
    </citation>
    <scope>NUCLEOTIDE SEQUENCE [LARGE SCALE GENOMIC DNA]</scope>
    <source>
        <strain evidence="1 2">TRM66268-LWL</strain>
    </source>
</reference>
<dbReference type="InterPro" id="IPR011008">
    <property type="entry name" value="Dimeric_a/b-barrel"/>
</dbReference>
<comment type="caution">
    <text evidence="1">The sequence shown here is derived from an EMBL/GenBank/DDBJ whole genome shotgun (WGS) entry which is preliminary data.</text>
</comment>
<evidence type="ECO:0000313" key="2">
    <source>
        <dbReference type="Proteomes" id="UP000642284"/>
    </source>
</evidence>
<gene>
    <name evidence="1" type="ORF">H9Y04_21745</name>
</gene>
<dbReference type="Gene3D" id="3.30.70.1060">
    <property type="entry name" value="Dimeric alpha+beta barrel"/>
    <property type="match status" value="1"/>
</dbReference>
<keyword evidence="2" id="KW-1185">Reference proteome</keyword>
<accession>A0ABR7SLE9</accession>
<evidence type="ECO:0000313" key="1">
    <source>
        <dbReference type="EMBL" id="MBC9715178.1"/>
    </source>
</evidence>
<protein>
    <recommendedName>
        <fullName evidence="3">YCII-related domain-containing protein</fullName>
    </recommendedName>
</protein>